<dbReference type="RefSeq" id="WP_013657204.1">
    <property type="nucleotide sequence ID" value="NC_015275.1"/>
</dbReference>
<dbReference type="Pfam" id="PF20124">
    <property type="entry name" value="DUF6514"/>
    <property type="match status" value="1"/>
</dbReference>
<dbReference type="STRING" id="642492.Clole_2197"/>
<reference evidence="1 2" key="1">
    <citation type="journal article" date="2011" name="J. Bacteriol.">
        <title>Complete genome sequence of the cellulose-degrading bacterium Cellulosilyticum lentocellum.</title>
        <authorList>
            <consortium name="US DOE Joint Genome Institute"/>
            <person name="Miller D.A."/>
            <person name="Suen G."/>
            <person name="Bruce D."/>
            <person name="Copeland A."/>
            <person name="Cheng J.F."/>
            <person name="Detter C."/>
            <person name="Goodwin L.A."/>
            <person name="Han C.S."/>
            <person name="Hauser L.J."/>
            <person name="Land M.L."/>
            <person name="Lapidus A."/>
            <person name="Lucas S."/>
            <person name="Meincke L."/>
            <person name="Pitluck S."/>
            <person name="Tapia R."/>
            <person name="Teshima H."/>
            <person name="Woyke T."/>
            <person name="Fox B.G."/>
            <person name="Angert E.R."/>
            <person name="Currie C.R."/>
        </authorList>
    </citation>
    <scope>NUCLEOTIDE SEQUENCE [LARGE SCALE GENOMIC DNA]</scope>
    <source>
        <strain evidence="2">ATCC 49066 / DSM 5427 / NCIMB 11756 / RHM5</strain>
    </source>
</reference>
<dbReference type="Proteomes" id="UP000008467">
    <property type="component" value="Chromosome"/>
</dbReference>
<dbReference type="HOGENOM" id="CLU_2567592_0_0_9"/>
<dbReference type="InterPro" id="IPR017016">
    <property type="entry name" value="UCP033595"/>
</dbReference>
<gene>
    <name evidence="1" type="ordered locus">Clole_2197</name>
</gene>
<protein>
    <submittedName>
        <fullName evidence="1">Uncharacterized protein</fullName>
    </submittedName>
</protein>
<keyword evidence="2" id="KW-1185">Reference proteome</keyword>
<proteinExistence type="predicted"/>
<evidence type="ECO:0000313" key="2">
    <source>
        <dbReference type="Proteomes" id="UP000008467"/>
    </source>
</evidence>
<name>F2JRI9_CELLD</name>
<dbReference type="EMBL" id="CP002582">
    <property type="protein sequence ID" value="ADZ83910.1"/>
    <property type="molecule type" value="Genomic_DNA"/>
</dbReference>
<sequence>MLMEKQYIGQCEIPNMTIRYYMIKQGTYYGVELVEEQRDKLICMSELISEVAEVALSLAEKLFKNNVTTVTLTDIIDDWIG</sequence>
<dbReference type="KEGG" id="cle:Clole_2197"/>
<dbReference type="AlphaFoldDB" id="F2JRI9"/>
<evidence type="ECO:0000313" key="1">
    <source>
        <dbReference type="EMBL" id="ADZ83910.1"/>
    </source>
</evidence>
<organism evidence="1 2">
    <name type="scientific">Cellulosilyticum lentocellum (strain ATCC 49066 / DSM 5427 / NCIMB 11756 / RHM5)</name>
    <name type="common">Clostridium lentocellum</name>
    <dbReference type="NCBI Taxonomy" id="642492"/>
    <lineage>
        <taxon>Bacteria</taxon>
        <taxon>Bacillati</taxon>
        <taxon>Bacillota</taxon>
        <taxon>Clostridia</taxon>
        <taxon>Lachnospirales</taxon>
        <taxon>Cellulosilyticaceae</taxon>
        <taxon>Cellulosilyticum</taxon>
    </lineage>
</organism>
<accession>F2JRI9</accession>